<feature type="compositionally biased region" description="Polar residues" evidence="8">
    <location>
        <begin position="27"/>
        <end position="40"/>
    </location>
</feature>
<dbReference type="Pfam" id="PF03462">
    <property type="entry name" value="PCRF"/>
    <property type="match status" value="1"/>
</dbReference>
<dbReference type="STRING" id="210143.A0A1R3JQ87"/>
<dbReference type="InterPro" id="IPR043502">
    <property type="entry name" value="DNA/RNA_pol_sf"/>
</dbReference>
<feature type="region of interest" description="Disordered" evidence="8">
    <location>
        <begin position="917"/>
        <end position="954"/>
    </location>
</feature>
<dbReference type="InterPro" id="IPR041588">
    <property type="entry name" value="Integrase_H2C2"/>
</dbReference>
<keyword evidence="1" id="KW-0645">Protease</keyword>
<feature type="region of interest" description="Disordered" evidence="8">
    <location>
        <begin position="1"/>
        <end position="40"/>
    </location>
</feature>
<evidence type="ECO:0000256" key="8">
    <source>
        <dbReference type="SAM" id="MobiDB-lite"/>
    </source>
</evidence>
<dbReference type="InterPro" id="IPR045853">
    <property type="entry name" value="Pep_chain_release_fac_I_sf"/>
</dbReference>
<dbReference type="InterPro" id="IPR001584">
    <property type="entry name" value="Integrase_cat-core"/>
</dbReference>
<dbReference type="SUPFAM" id="SSF56672">
    <property type="entry name" value="DNA/RNA polymerases"/>
    <property type="match status" value="1"/>
</dbReference>
<feature type="compositionally biased region" description="Basic and acidic residues" evidence="8">
    <location>
        <begin position="13"/>
        <end position="25"/>
    </location>
</feature>
<dbReference type="OrthoDB" id="5554229at2759"/>
<keyword evidence="3" id="KW-0548">Nucleotidyltransferase</keyword>
<dbReference type="InterPro" id="IPR005139">
    <property type="entry name" value="PCRF"/>
</dbReference>
<evidence type="ECO:0000313" key="11">
    <source>
        <dbReference type="Proteomes" id="UP000188268"/>
    </source>
</evidence>
<reference evidence="10 11" key="1">
    <citation type="submission" date="2013-09" db="EMBL/GenBank/DDBJ databases">
        <title>Corchorus capsularis genome sequencing.</title>
        <authorList>
            <person name="Alam M."/>
            <person name="Haque M.S."/>
            <person name="Islam M.S."/>
            <person name="Emdad E.M."/>
            <person name="Islam M.M."/>
            <person name="Ahmed B."/>
            <person name="Halim A."/>
            <person name="Hossen Q.M.M."/>
            <person name="Hossain M.Z."/>
            <person name="Ahmed R."/>
            <person name="Khan M.M."/>
            <person name="Islam R."/>
            <person name="Rashid M.M."/>
            <person name="Khan S.A."/>
            <person name="Rahman M.S."/>
            <person name="Alam M."/>
        </authorList>
    </citation>
    <scope>NUCLEOTIDE SEQUENCE [LARGE SCALE GENOMIC DNA]</scope>
    <source>
        <strain evidence="11">cv. CVL-1</strain>
        <tissue evidence="10">Whole seedling</tissue>
    </source>
</reference>
<dbReference type="Gene3D" id="3.30.420.10">
    <property type="entry name" value="Ribonuclease H-like superfamily/Ribonuclease H"/>
    <property type="match status" value="1"/>
</dbReference>
<comment type="caution">
    <text evidence="10">The sequence shown here is derived from an EMBL/GenBank/DDBJ whole genome shotgun (WGS) entry which is preliminary data.</text>
</comment>
<dbReference type="Gene3D" id="3.30.70.270">
    <property type="match status" value="1"/>
</dbReference>
<dbReference type="InterPro" id="IPR050951">
    <property type="entry name" value="Retrovirus_Pol_polyprotein"/>
</dbReference>
<dbReference type="InterPro" id="IPR036397">
    <property type="entry name" value="RNaseH_sf"/>
</dbReference>
<name>A0A1R3JQ87_COCAP</name>
<keyword evidence="4" id="KW-0540">Nuclease</keyword>
<dbReference type="PROSITE" id="PS50994">
    <property type="entry name" value="INTEGRASE"/>
    <property type="match status" value="1"/>
</dbReference>
<keyword evidence="6" id="KW-0378">Hydrolase</keyword>
<dbReference type="GO" id="GO:0006415">
    <property type="term" value="P:translational termination"/>
    <property type="evidence" value="ECO:0007669"/>
    <property type="project" value="InterPro"/>
</dbReference>
<keyword evidence="11" id="KW-1185">Reference proteome</keyword>
<dbReference type="GO" id="GO:0015074">
    <property type="term" value="P:DNA integration"/>
    <property type="evidence" value="ECO:0007669"/>
    <property type="project" value="InterPro"/>
</dbReference>
<evidence type="ECO:0000256" key="7">
    <source>
        <dbReference type="ARBA" id="ARBA00022918"/>
    </source>
</evidence>
<dbReference type="GO" id="GO:0003676">
    <property type="term" value="F:nucleic acid binding"/>
    <property type="evidence" value="ECO:0007669"/>
    <property type="project" value="InterPro"/>
</dbReference>
<feature type="region of interest" description="Disordered" evidence="8">
    <location>
        <begin position="990"/>
        <end position="1034"/>
    </location>
</feature>
<dbReference type="Gene3D" id="2.40.70.10">
    <property type="entry name" value="Acid Proteases"/>
    <property type="match status" value="1"/>
</dbReference>
<evidence type="ECO:0000256" key="6">
    <source>
        <dbReference type="ARBA" id="ARBA00022801"/>
    </source>
</evidence>
<dbReference type="OMA" id="RCMISEK"/>
<dbReference type="Pfam" id="PF00078">
    <property type="entry name" value="RVT_1"/>
    <property type="match status" value="1"/>
</dbReference>
<evidence type="ECO:0000256" key="5">
    <source>
        <dbReference type="ARBA" id="ARBA00022759"/>
    </source>
</evidence>
<keyword evidence="2" id="KW-0808">Transferase</keyword>
<dbReference type="GO" id="GO:0008233">
    <property type="term" value="F:peptidase activity"/>
    <property type="evidence" value="ECO:0007669"/>
    <property type="project" value="UniProtKB-KW"/>
</dbReference>
<dbReference type="GO" id="GO:0003964">
    <property type="term" value="F:RNA-directed DNA polymerase activity"/>
    <property type="evidence" value="ECO:0007669"/>
    <property type="project" value="UniProtKB-KW"/>
</dbReference>
<keyword evidence="5" id="KW-0255">Endonuclease</keyword>
<evidence type="ECO:0000256" key="1">
    <source>
        <dbReference type="ARBA" id="ARBA00022670"/>
    </source>
</evidence>
<dbReference type="GO" id="GO:0004519">
    <property type="term" value="F:endonuclease activity"/>
    <property type="evidence" value="ECO:0007669"/>
    <property type="project" value="UniProtKB-KW"/>
</dbReference>
<dbReference type="GO" id="GO:0006508">
    <property type="term" value="P:proteolysis"/>
    <property type="evidence" value="ECO:0007669"/>
    <property type="project" value="UniProtKB-KW"/>
</dbReference>
<dbReference type="Gene3D" id="3.10.10.10">
    <property type="entry name" value="HIV Type 1 Reverse Transcriptase, subunit A, domain 1"/>
    <property type="match status" value="1"/>
</dbReference>
<dbReference type="Pfam" id="PF17921">
    <property type="entry name" value="Integrase_H2C2"/>
    <property type="match status" value="1"/>
</dbReference>
<dbReference type="PANTHER" id="PTHR37984:SF5">
    <property type="entry name" value="PROTEIN NYNRIN-LIKE"/>
    <property type="match status" value="1"/>
</dbReference>
<feature type="compositionally biased region" description="Acidic residues" evidence="8">
    <location>
        <begin position="1006"/>
        <end position="1015"/>
    </location>
</feature>
<dbReference type="InterPro" id="IPR000477">
    <property type="entry name" value="RT_dom"/>
</dbReference>
<dbReference type="PANTHER" id="PTHR37984">
    <property type="entry name" value="PROTEIN CBG26694"/>
    <property type="match status" value="1"/>
</dbReference>
<feature type="compositionally biased region" description="Basic residues" evidence="8">
    <location>
        <begin position="1124"/>
        <end position="1133"/>
    </location>
</feature>
<gene>
    <name evidence="10" type="ORF">CCACVL1_04744</name>
</gene>
<dbReference type="Gramene" id="OMO96911">
    <property type="protein sequence ID" value="OMO96911"/>
    <property type="gene ID" value="CCACVL1_04744"/>
</dbReference>
<dbReference type="EMBL" id="AWWV01007327">
    <property type="protein sequence ID" value="OMO96911.1"/>
    <property type="molecule type" value="Genomic_DNA"/>
</dbReference>
<feature type="region of interest" description="Disordered" evidence="8">
    <location>
        <begin position="1115"/>
        <end position="1138"/>
    </location>
</feature>
<dbReference type="FunFam" id="3.10.10.10:FF:000007">
    <property type="entry name" value="Retrovirus-related Pol polyprotein from transposon 17.6-like Protein"/>
    <property type="match status" value="1"/>
</dbReference>
<keyword evidence="7 10" id="KW-0695">RNA-directed DNA polymerase</keyword>
<dbReference type="InterPro" id="IPR043128">
    <property type="entry name" value="Rev_trsase/Diguanyl_cyclase"/>
</dbReference>
<evidence type="ECO:0000256" key="4">
    <source>
        <dbReference type="ARBA" id="ARBA00022722"/>
    </source>
</evidence>
<evidence type="ECO:0000256" key="3">
    <source>
        <dbReference type="ARBA" id="ARBA00022695"/>
    </source>
</evidence>
<dbReference type="Proteomes" id="UP000188268">
    <property type="component" value="Unassembled WGS sequence"/>
</dbReference>
<dbReference type="InterPro" id="IPR012337">
    <property type="entry name" value="RNaseH-like_sf"/>
</dbReference>
<accession>A0A1R3JQ87</accession>
<dbReference type="SUPFAM" id="SSF53098">
    <property type="entry name" value="Ribonuclease H-like"/>
    <property type="match status" value="1"/>
</dbReference>
<feature type="domain" description="Integrase catalytic" evidence="9">
    <location>
        <begin position="562"/>
        <end position="668"/>
    </location>
</feature>
<evidence type="ECO:0000259" key="9">
    <source>
        <dbReference type="PROSITE" id="PS50994"/>
    </source>
</evidence>
<dbReference type="SUPFAM" id="SSF75620">
    <property type="entry name" value="Release factor"/>
    <property type="match status" value="1"/>
</dbReference>
<evidence type="ECO:0000313" key="10">
    <source>
        <dbReference type="EMBL" id="OMO96911.1"/>
    </source>
</evidence>
<dbReference type="CDD" id="cd01647">
    <property type="entry name" value="RT_LTR"/>
    <property type="match status" value="1"/>
</dbReference>
<protein>
    <submittedName>
        <fullName evidence="10">Reverse transcriptase</fullName>
    </submittedName>
</protein>
<dbReference type="InterPro" id="IPR021109">
    <property type="entry name" value="Peptidase_aspartic_dom_sf"/>
</dbReference>
<dbReference type="CDD" id="cd00303">
    <property type="entry name" value="retropepsin_like"/>
    <property type="match status" value="1"/>
</dbReference>
<organism evidence="10 11">
    <name type="scientific">Corchorus capsularis</name>
    <name type="common">Jute</name>
    <dbReference type="NCBI Taxonomy" id="210143"/>
    <lineage>
        <taxon>Eukaryota</taxon>
        <taxon>Viridiplantae</taxon>
        <taxon>Streptophyta</taxon>
        <taxon>Embryophyta</taxon>
        <taxon>Tracheophyta</taxon>
        <taxon>Spermatophyta</taxon>
        <taxon>Magnoliopsida</taxon>
        <taxon>eudicotyledons</taxon>
        <taxon>Gunneridae</taxon>
        <taxon>Pentapetalae</taxon>
        <taxon>rosids</taxon>
        <taxon>malvids</taxon>
        <taxon>Malvales</taxon>
        <taxon>Malvaceae</taxon>
        <taxon>Grewioideae</taxon>
        <taxon>Apeibeae</taxon>
        <taxon>Corchorus</taxon>
    </lineage>
</organism>
<sequence>MMGSREGGEDKEDPPSEYHVEELVKPSDSNEQFSEVTSSSEQPIISMHAIYGTTGFQTMRVCCRIKHHKLIILVDSGSTRNFIDGNATKAVGLKVDSRSKTEVTIADGTLVVTWGSCQNLTWHMPTVWDFSVLTMHFQHNGEWKLLQGLVLGHLQLSQTKQTLKQLNSMMVSNRHQPCTLMLAECSQSQLKLSAPDKVVMDLQQLLDKYSGIFEEPRGLPPHRPQDHRIPLKDESKTVKIRPYRHPNIQKNEIEKMVKEMLESGVIRHSSSSFASAIVMVKKKNGSWRMCVDYRQLNQLTIKDKFPIPLIEELLDELIGAKFFTKLDLRFGYYQVRMHTEDVHKTTFKTHEGHYEFLVMPFGLTNAPSTFQSIMNALFKPYLRRKGSSNMVADVLSRKPVPPASLMAISSAKTELWDKIQASWEKDERLQKIIQNLRGGVFSNSKYTWTRGQLHRKGKLVVGNDKELKKELLLYFHSSPFGGHAGNQATLSRISSVLYWKGMRKDVRNMVKECSICQRHKSEHAAPPGLLQPLPIPTKIWEDISMDFIEGLPKSGGKDSILVVVDRLSKYAHFIPLAHPYTAIDVAQAFMNQIFKLHDVKLETSTAYHPQTDGQTEVVNKSLESYLRCMISEKPKEWSFWLPLAEWWYNTNYHSSLNSTPYEVVYGQKPPLHQPYLAGSSFVETVDRSLSAREAALNVCKFYLSRAQNRMKQMADRRRTEREFQVGEWVYVKLQPYRQQTVANRSCLKLSAKYFGPYQITKKVGELPKAVSELPMLSGDGTLIKEPISIVYRRMVKRNNATVTEVLVNWSNSFPEDATWEVCKLEGKALNGSIPAGLIDRINKGLLQLKSLEDDFKVEIGGLRSLMVECPDDKDMLDMATEYLGQALEEKKRLQNLLLKSLLPRDDADERDCILEVRAGPPENGEHNDGDLGDNNQDVQEDNGGLGDVNADDGENVENANEVRDLGDLGGAEFVDINIDVGLGSAEEALGLQDEDQGEVDDKNGDVEEPDSDYDSDVSSYHDSSGFGKIESDPEEVVVEETRRKRKYPLYDENVAYPFIDYGMVYLNIAQFKRVVSLLAIKTRRAIKFTKNKPMAVQAATSSTVFSTPITATTTNNVSTTSKSVSKKKTKPVSRGREPGYNVADDENIVMMFGAGLAPILGQRLLILKSAFQRLLIRFKRSSGSKVMAKIQKGRQIWKQVEKLQGEDTHGCWVMRAWHDPRLPLDAHVDGLCAQGIALSPHVASANVLAGGMSRLALGVPCGLPRDPCTPVL</sequence>
<dbReference type="Gene3D" id="1.10.340.70">
    <property type="match status" value="1"/>
</dbReference>
<dbReference type="AlphaFoldDB" id="A0A1R3JQ87"/>
<evidence type="ECO:0000256" key="2">
    <source>
        <dbReference type="ARBA" id="ARBA00022679"/>
    </source>
</evidence>
<proteinExistence type="predicted"/>